<organism evidence="3 4">
    <name type="scientific">Colletotrichum trifolii</name>
    <dbReference type="NCBI Taxonomy" id="5466"/>
    <lineage>
        <taxon>Eukaryota</taxon>
        <taxon>Fungi</taxon>
        <taxon>Dikarya</taxon>
        <taxon>Ascomycota</taxon>
        <taxon>Pezizomycotina</taxon>
        <taxon>Sordariomycetes</taxon>
        <taxon>Hypocreomycetidae</taxon>
        <taxon>Glomerellales</taxon>
        <taxon>Glomerellaceae</taxon>
        <taxon>Colletotrichum</taxon>
        <taxon>Colletotrichum orbiculare species complex</taxon>
    </lineage>
</organism>
<gene>
    <name evidence="3" type="ORF">CTRI78_v011906</name>
</gene>
<sequence>MKFSRHLISAISAALPIAAQSPTAVTTQTLNPFITEPTLVAQDGCPTVTETAETCATCPVLQCITISTLTHSCGCPTPALTAFVSFPCKGVCGRVGCSTSYTVVPGEVSCGSNSASVTGVTASATLTTTETVVQPTTATGASDPGTGDGGQSATTAAAATPNAAGRVAVPFKFW</sequence>
<feature type="signal peptide" evidence="2">
    <location>
        <begin position="1"/>
        <end position="19"/>
    </location>
</feature>
<reference evidence="3 4" key="1">
    <citation type="submission" date="2018-12" db="EMBL/GenBank/DDBJ databases">
        <title>Genome sequence and assembly of Colletotrichum trifolii.</title>
        <authorList>
            <person name="Gan P."/>
            <person name="Shirasu K."/>
        </authorList>
    </citation>
    <scope>NUCLEOTIDE SEQUENCE [LARGE SCALE GENOMIC DNA]</scope>
    <source>
        <strain evidence="3 4">543-2</strain>
    </source>
</reference>
<keyword evidence="4" id="KW-1185">Reference proteome</keyword>
<dbReference type="Proteomes" id="UP000295703">
    <property type="component" value="Unassembled WGS sequence"/>
</dbReference>
<evidence type="ECO:0000313" key="4">
    <source>
        <dbReference type="Proteomes" id="UP000295703"/>
    </source>
</evidence>
<dbReference type="AlphaFoldDB" id="A0A4R8PZG9"/>
<protein>
    <submittedName>
        <fullName evidence="3">Uncharacterized protein</fullName>
    </submittedName>
</protein>
<feature type="region of interest" description="Disordered" evidence="1">
    <location>
        <begin position="135"/>
        <end position="159"/>
    </location>
</feature>
<comment type="caution">
    <text evidence="3">The sequence shown here is derived from an EMBL/GenBank/DDBJ whole genome shotgun (WGS) entry which is preliminary data.</text>
</comment>
<evidence type="ECO:0000256" key="2">
    <source>
        <dbReference type="SAM" id="SignalP"/>
    </source>
</evidence>
<name>A0A4R8PZG9_COLTR</name>
<keyword evidence="2" id="KW-0732">Signal</keyword>
<evidence type="ECO:0000313" key="3">
    <source>
        <dbReference type="EMBL" id="TDZ29736.1"/>
    </source>
</evidence>
<dbReference type="EMBL" id="RYZW01000833">
    <property type="protein sequence ID" value="TDZ29736.1"/>
    <property type="molecule type" value="Genomic_DNA"/>
</dbReference>
<feature type="chain" id="PRO_5020635415" evidence="2">
    <location>
        <begin position="20"/>
        <end position="174"/>
    </location>
</feature>
<evidence type="ECO:0000256" key="1">
    <source>
        <dbReference type="SAM" id="MobiDB-lite"/>
    </source>
</evidence>
<accession>A0A4R8PZG9</accession>
<proteinExistence type="predicted"/>